<feature type="compositionally biased region" description="Pro residues" evidence="6">
    <location>
        <begin position="516"/>
        <end position="529"/>
    </location>
</feature>
<feature type="compositionally biased region" description="Low complexity" evidence="6">
    <location>
        <begin position="443"/>
        <end position="468"/>
    </location>
</feature>
<keyword evidence="4" id="KW-0862">Zinc</keyword>
<feature type="compositionally biased region" description="Low complexity" evidence="6">
    <location>
        <begin position="196"/>
        <end position="218"/>
    </location>
</feature>
<dbReference type="GO" id="GO:0008270">
    <property type="term" value="F:zinc ion binding"/>
    <property type="evidence" value="ECO:0007669"/>
    <property type="project" value="UniProtKB-KW"/>
</dbReference>
<evidence type="ECO:0000256" key="2">
    <source>
        <dbReference type="ARBA" id="ARBA00022723"/>
    </source>
</evidence>
<evidence type="ECO:0000256" key="3">
    <source>
        <dbReference type="ARBA" id="ARBA00022771"/>
    </source>
</evidence>
<dbReference type="PANTHER" id="PTHR12522">
    <property type="entry name" value="ZINC-FINGER PROTEIN NOLZ1-RELATED"/>
    <property type="match status" value="1"/>
</dbReference>
<reference evidence="8" key="1">
    <citation type="submission" date="2021-01" db="UniProtKB">
        <authorList>
            <consortium name="EnsemblMetazoa"/>
        </authorList>
    </citation>
    <scope>IDENTIFICATION</scope>
</reference>
<evidence type="ECO:0000313" key="8">
    <source>
        <dbReference type="EnsemblMetazoa" id="XP_022665036"/>
    </source>
</evidence>
<dbReference type="InterPro" id="IPR051520">
    <property type="entry name" value="Elbow/Noc_ZnFinger"/>
</dbReference>
<evidence type="ECO:0000256" key="6">
    <source>
        <dbReference type="SAM" id="MobiDB-lite"/>
    </source>
</evidence>
<dbReference type="GO" id="GO:0045892">
    <property type="term" value="P:negative regulation of DNA-templated transcription"/>
    <property type="evidence" value="ECO:0007669"/>
    <property type="project" value="TreeGrafter"/>
</dbReference>
<feature type="compositionally biased region" description="Low complexity" evidence="6">
    <location>
        <begin position="107"/>
        <end position="130"/>
    </location>
</feature>
<protein>
    <recommendedName>
        <fullName evidence="7">C2H2-type domain-containing protein</fullName>
    </recommendedName>
</protein>
<dbReference type="EnsemblMetazoa" id="XM_022809301">
    <property type="protein sequence ID" value="XP_022665036"/>
    <property type="gene ID" value="LOC111252015"/>
</dbReference>
<comment type="similarity">
    <text evidence="1">Belongs to the Elbow/Noc family.</text>
</comment>
<dbReference type="OrthoDB" id="10054079at2759"/>
<feature type="compositionally biased region" description="Low complexity" evidence="6">
    <location>
        <begin position="166"/>
        <end position="178"/>
    </location>
</feature>
<feature type="region of interest" description="Disordered" evidence="6">
    <location>
        <begin position="401"/>
        <end position="529"/>
    </location>
</feature>
<evidence type="ECO:0000256" key="1">
    <source>
        <dbReference type="ARBA" id="ARBA00010144"/>
    </source>
</evidence>
<feature type="region of interest" description="Disordered" evidence="6">
    <location>
        <begin position="75"/>
        <end position="218"/>
    </location>
</feature>
<dbReference type="Proteomes" id="UP000594260">
    <property type="component" value="Unplaced"/>
</dbReference>
<feature type="compositionally biased region" description="Basic and acidic residues" evidence="6">
    <location>
        <begin position="92"/>
        <end position="106"/>
    </location>
</feature>
<evidence type="ECO:0000256" key="5">
    <source>
        <dbReference type="PROSITE-ProRule" id="PRU00042"/>
    </source>
</evidence>
<dbReference type="KEGG" id="vde:111252015"/>
<feature type="compositionally biased region" description="Pro residues" evidence="6">
    <location>
        <begin position="433"/>
        <end position="442"/>
    </location>
</feature>
<dbReference type="InParanoid" id="A0A7M7KKJ6"/>
<organism evidence="8 9">
    <name type="scientific">Varroa destructor</name>
    <name type="common">Honeybee mite</name>
    <dbReference type="NCBI Taxonomy" id="109461"/>
    <lineage>
        <taxon>Eukaryota</taxon>
        <taxon>Metazoa</taxon>
        <taxon>Ecdysozoa</taxon>
        <taxon>Arthropoda</taxon>
        <taxon>Chelicerata</taxon>
        <taxon>Arachnida</taxon>
        <taxon>Acari</taxon>
        <taxon>Parasitiformes</taxon>
        <taxon>Mesostigmata</taxon>
        <taxon>Gamasina</taxon>
        <taxon>Dermanyssoidea</taxon>
        <taxon>Varroidae</taxon>
        <taxon>Varroa</taxon>
    </lineage>
</organism>
<feature type="compositionally biased region" description="Low complexity" evidence="6">
    <location>
        <begin position="421"/>
        <end position="432"/>
    </location>
</feature>
<proteinExistence type="inferred from homology"/>
<dbReference type="FunCoup" id="A0A7M7KKJ6">
    <property type="interactions" value="271"/>
</dbReference>
<dbReference type="GeneID" id="111252015"/>
<dbReference type="RefSeq" id="XP_022665036.1">
    <property type="nucleotide sequence ID" value="XM_022809301.1"/>
</dbReference>
<feature type="region of interest" description="Disordered" evidence="6">
    <location>
        <begin position="25"/>
        <end position="45"/>
    </location>
</feature>
<evidence type="ECO:0000313" key="9">
    <source>
        <dbReference type="Proteomes" id="UP000594260"/>
    </source>
</evidence>
<dbReference type="OMA" id="LMYPSPH"/>
<keyword evidence="3 5" id="KW-0863">Zinc-finger</keyword>
<feature type="domain" description="C2H2-type" evidence="7">
    <location>
        <begin position="369"/>
        <end position="398"/>
    </location>
</feature>
<dbReference type="AlphaFoldDB" id="A0A7M7KKJ6"/>
<dbReference type="InterPro" id="IPR013087">
    <property type="entry name" value="Znf_C2H2_type"/>
</dbReference>
<evidence type="ECO:0000256" key="4">
    <source>
        <dbReference type="ARBA" id="ARBA00022833"/>
    </source>
</evidence>
<feature type="compositionally biased region" description="Low complexity" evidence="6">
    <location>
        <begin position="476"/>
        <end position="515"/>
    </location>
</feature>
<feature type="compositionally biased region" description="Basic and acidic residues" evidence="6">
    <location>
        <begin position="155"/>
        <end position="164"/>
    </location>
</feature>
<evidence type="ECO:0000259" key="7">
    <source>
        <dbReference type="PROSITE" id="PS50157"/>
    </source>
</evidence>
<dbReference type="Gene3D" id="3.30.160.60">
    <property type="entry name" value="Classic Zinc Finger"/>
    <property type="match status" value="1"/>
</dbReference>
<dbReference type="GO" id="GO:0005634">
    <property type="term" value="C:nucleus"/>
    <property type="evidence" value="ECO:0007669"/>
    <property type="project" value="TreeGrafter"/>
</dbReference>
<sequence>MSTQSTSPVFGTSNNNNNIITETKVEANRRGTHSSTMLTPNPNQYLRPEYLSPLPTTLDAKKSPLALLAQTCSNIGMDSPNHKPMLSVNSETKSKKSTADDRKKSDLSSGSLSGLGSLSTSTGSSNSSSNDSEKSQPAFKPYDLNLKKSPTPPRSELKDEDRRSRSSPLSQRSPRTSPAVSEKSDKGGKSTPKGGASSPAASITSAASVTSSSTTTLSGLGYPGLEHLSRGADPKESLAALHLAYKNLAAAAGHPMAGAPSPLAAGHHPLDLKGLPSPYAPVLSSYAGYARVKTPSGGVSLVPVCRDPLCSSCQLSMQSAQLAPCPSGCTSCTHERVVPPAIPFLPGLHGSSALFPTYPTHPLAGRTPNVCSWMVGDSYCGKRFSSSEELLAHLRTHTTLPGGDLPHPLLTPPGLSPFGGSTTSPPLAAPLTPLAPLPPPPTSSASLRRSYPSPSLSPIGSSTSSAAARFHPYSSPPTSKSSSSSSSSTHTTGSSLSTSSSSASSTSSTTTNTPPTLTPPLPAGFPGAPFPPLPHPSAAALSMFSMYNPYAMYGQRLGPPVHP</sequence>
<dbReference type="PANTHER" id="PTHR12522:SF4">
    <property type="entry name" value="ZINC FINGER PROTEIN ELBOW"/>
    <property type="match status" value="1"/>
</dbReference>
<keyword evidence="9" id="KW-1185">Reference proteome</keyword>
<feature type="compositionally biased region" description="Polar residues" evidence="6">
    <location>
        <begin position="33"/>
        <end position="44"/>
    </location>
</feature>
<dbReference type="PROSITE" id="PS50157">
    <property type="entry name" value="ZINC_FINGER_C2H2_2"/>
    <property type="match status" value="1"/>
</dbReference>
<name>A0A7M7KKJ6_VARDE</name>
<keyword evidence="2" id="KW-0479">Metal-binding</keyword>
<accession>A0A7M7KKJ6</accession>